<dbReference type="InterPro" id="IPR003409">
    <property type="entry name" value="MORN"/>
</dbReference>
<protein>
    <recommendedName>
        <fullName evidence="5">MORN repeat protein</fullName>
    </recommendedName>
</protein>
<gene>
    <name evidence="3" type="ORF">GCM10011506_18230</name>
</gene>
<dbReference type="SUPFAM" id="SSF82185">
    <property type="entry name" value="Histone H3 K4-specific methyltransferase SET7/9 N-terminal domain"/>
    <property type="match status" value="1"/>
</dbReference>
<keyword evidence="4" id="KW-1185">Reference proteome</keyword>
<proteinExistence type="predicted"/>
<keyword evidence="2" id="KW-1133">Transmembrane helix</keyword>
<keyword evidence="2" id="KW-0812">Transmembrane</keyword>
<organism evidence="3 4">
    <name type="scientific">Marivirga lumbricoides</name>
    <dbReference type="NCBI Taxonomy" id="1046115"/>
    <lineage>
        <taxon>Bacteria</taxon>
        <taxon>Pseudomonadati</taxon>
        <taxon>Bacteroidota</taxon>
        <taxon>Cytophagia</taxon>
        <taxon>Cytophagales</taxon>
        <taxon>Marivirgaceae</taxon>
        <taxon>Marivirga</taxon>
    </lineage>
</organism>
<comment type="caution">
    <text evidence="3">The sequence shown here is derived from an EMBL/GenBank/DDBJ whole genome shotgun (WGS) entry which is preliminary data.</text>
</comment>
<dbReference type="Proteomes" id="UP000636010">
    <property type="component" value="Unassembled WGS sequence"/>
</dbReference>
<dbReference type="Gene3D" id="2.20.110.10">
    <property type="entry name" value="Histone H3 K4-specific methyltransferase SET7/9 N-terminal domain"/>
    <property type="match status" value="2"/>
</dbReference>
<name>A0ABQ1M1A1_9BACT</name>
<reference evidence="4" key="1">
    <citation type="journal article" date="2019" name="Int. J. Syst. Evol. Microbiol.">
        <title>The Global Catalogue of Microorganisms (GCM) 10K type strain sequencing project: providing services to taxonomists for standard genome sequencing and annotation.</title>
        <authorList>
            <consortium name="The Broad Institute Genomics Platform"/>
            <consortium name="The Broad Institute Genome Sequencing Center for Infectious Disease"/>
            <person name="Wu L."/>
            <person name="Ma J."/>
        </authorList>
    </citation>
    <scope>NUCLEOTIDE SEQUENCE [LARGE SCALE GENOMIC DNA]</scope>
    <source>
        <strain evidence="4">CGMCC 1.10832</strain>
    </source>
</reference>
<evidence type="ECO:0000256" key="1">
    <source>
        <dbReference type="ARBA" id="ARBA00022737"/>
    </source>
</evidence>
<evidence type="ECO:0000256" key="2">
    <source>
        <dbReference type="SAM" id="Phobius"/>
    </source>
</evidence>
<keyword evidence="2" id="KW-0472">Membrane</keyword>
<evidence type="ECO:0000313" key="4">
    <source>
        <dbReference type="Proteomes" id="UP000636010"/>
    </source>
</evidence>
<dbReference type="PANTHER" id="PTHR23084">
    <property type="entry name" value="PHOSPHATIDYLINOSITOL-4-PHOSPHATE 5-KINASE RELATED"/>
    <property type="match status" value="1"/>
</dbReference>
<dbReference type="SMART" id="SM00698">
    <property type="entry name" value="MORN"/>
    <property type="match status" value="3"/>
</dbReference>
<dbReference type="Pfam" id="PF02493">
    <property type="entry name" value="MORN"/>
    <property type="match status" value="3"/>
</dbReference>
<feature type="transmembrane region" description="Helical" evidence="2">
    <location>
        <begin position="7"/>
        <end position="28"/>
    </location>
</feature>
<keyword evidence="1" id="KW-0677">Repeat</keyword>
<dbReference type="RefSeq" id="WP_188462558.1">
    <property type="nucleotide sequence ID" value="NZ_BAABHU010000005.1"/>
</dbReference>
<evidence type="ECO:0000313" key="3">
    <source>
        <dbReference type="EMBL" id="GGC33146.1"/>
    </source>
</evidence>
<accession>A0ABQ1M1A1</accession>
<dbReference type="PANTHER" id="PTHR23084:SF263">
    <property type="entry name" value="MORN REPEAT-CONTAINING PROTEIN 1"/>
    <property type="match status" value="1"/>
</dbReference>
<evidence type="ECO:0008006" key="5">
    <source>
        <dbReference type="Google" id="ProtNLM"/>
    </source>
</evidence>
<sequence>MNFNKKRFTLGIAVILIILLVIISYTAIKTSKFKNELATKTETISNLKKDMEFLKKKSLADELFISGKYDSARLIYNSLAYFLDEDSLWSNRKSRIKEFRQLKFAIDSLISFDSQKLTQAELMKNIELQLLKTGLEDSTNSIVAAQEADKKALEKELLTIKNSFETSPKLKEFSFYSLSGTEITYFGQTQNEMANGKGMGYYQTGSVYVGQWKSNLKHGKGTYKWIDGQMYEGEYVNDKRSGEGTYYWSKGEKYKGNWENDKRNGFGILYDKDNNIKLQGEWKNDELIKSTSPDKANQQ</sequence>
<dbReference type="EMBL" id="BMEC01000005">
    <property type="protein sequence ID" value="GGC33146.1"/>
    <property type="molecule type" value="Genomic_DNA"/>
</dbReference>